<protein>
    <submittedName>
        <fullName evidence="2">Uncharacterized protein</fullName>
    </submittedName>
</protein>
<accession>A0A381N0W9</accession>
<dbReference type="EMBL" id="UINC01000053">
    <property type="protein sequence ID" value="SUZ48129.1"/>
    <property type="molecule type" value="Genomic_DNA"/>
</dbReference>
<feature type="transmembrane region" description="Helical" evidence="1">
    <location>
        <begin position="12"/>
        <end position="29"/>
    </location>
</feature>
<organism evidence="2">
    <name type="scientific">marine metagenome</name>
    <dbReference type="NCBI Taxonomy" id="408172"/>
    <lineage>
        <taxon>unclassified sequences</taxon>
        <taxon>metagenomes</taxon>
        <taxon>ecological metagenomes</taxon>
    </lineage>
</organism>
<keyword evidence="1" id="KW-0812">Transmembrane</keyword>
<sequence length="91" mass="9581">MKGNVMLDLKSVIVGVLFGVALVFITGASDKKGGKGKRGSPPVGMFQLYAIPNSDSKAVILHTASGEYKIANLDLSPNFESGDRFMGPPPE</sequence>
<keyword evidence="1" id="KW-0472">Membrane</keyword>
<gene>
    <name evidence="2" type="ORF">METZ01_LOCUS983</name>
</gene>
<name>A0A381N0W9_9ZZZZ</name>
<keyword evidence="1" id="KW-1133">Transmembrane helix</keyword>
<evidence type="ECO:0000313" key="2">
    <source>
        <dbReference type="EMBL" id="SUZ48129.1"/>
    </source>
</evidence>
<evidence type="ECO:0000256" key="1">
    <source>
        <dbReference type="SAM" id="Phobius"/>
    </source>
</evidence>
<reference evidence="2" key="1">
    <citation type="submission" date="2018-05" db="EMBL/GenBank/DDBJ databases">
        <authorList>
            <person name="Lanie J.A."/>
            <person name="Ng W.-L."/>
            <person name="Kazmierczak K.M."/>
            <person name="Andrzejewski T.M."/>
            <person name="Davidsen T.M."/>
            <person name="Wayne K.J."/>
            <person name="Tettelin H."/>
            <person name="Glass J.I."/>
            <person name="Rusch D."/>
            <person name="Podicherti R."/>
            <person name="Tsui H.-C.T."/>
            <person name="Winkler M.E."/>
        </authorList>
    </citation>
    <scope>NUCLEOTIDE SEQUENCE</scope>
</reference>
<dbReference type="AlphaFoldDB" id="A0A381N0W9"/>
<proteinExistence type="predicted"/>